<feature type="domain" description="General stress protein 17M-like" evidence="1">
    <location>
        <begin position="5"/>
        <end position="74"/>
    </location>
</feature>
<evidence type="ECO:0000313" key="2">
    <source>
        <dbReference type="EMBL" id="GIO36042.1"/>
    </source>
</evidence>
<protein>
    <recommendedName>
        <fullName evidence="1">General stress protein 17M-like domain-containing protein</fullName>
    </recommendedName>
</protein>
<proteinExistence type="predicted"/>
<dbReference type="InterPro" id="IPR052948">
    <property type="entry name" value="Low_temp-induced_all0457"/>
</dbReference>
<sequence length="181" mass="18539">MAKKIVGVFENEREATEAIRSLQAQGFAPDEISVLTRDSRDQEAIQDETGTMAPEGVAVGATAGGVLGGTAGLLAGLGALAIPGIGPIIAAGPIAAALTGMAAGAGIGGLAGGLIGLGIPEDEAKAYEKYLDEGHILVLVDEDSRSQRVYDTFNTNHSLNSNLYLSGMADPYREDPSSRIQ</sequence>
<reference evidence="2 3" key="1">
    <citation type="submission" date="2021-03" db="EMBL/GenBank/DDBJ databases">
        <title>Antimicrobial resistance genes in bacteria isolated from Japanese honey, and their potential for conferring macrolide and lincosamide resistance in the American foulbrood pathogen Paenibacillus larvae.</title>
        <authorList>
            <person name="Okamoto M."/>
            <person name="Kumagai M."/>
            <person name="Kanamori H."/>
            <person name="Takamatsu D."/>
        </authorList>
    </citation>
    <scope>NUCLEOTIDE SEQUENCE [LARGE SCALE GENOMIC DNA]</scope>
    <source>
        <strain evidence="2 3">J41TS12</strain>
    </source>
</reference>
<comment type="caution">
    <text evidence="2">The sequence shown here is derived from an EMBL/GenBank/DDBJ whole genome shotgun (WGS) entry which is preliminary data.</text>
</comment>
<dbReference type="RefSeq" id="WP_212938424.1">
    <property type="nucleotide sequence ID" value="NZ_BORR01000003.1"/>
</dbReference>
<dbReference type="AlphaFoldDB" id="A0A920CGT5"/>
<dbReference type="EMBL" id="BORR01000003">
    <property type="protein sequence ID" value="GIO36042.1"/>
    <property type="molecule type" value="Genomic_DNA"/>
</dbReference>
<evidence type="ECO:0000313" key="3">
    <source>
        <dbReference type="Proteomes" id="UP000681162"/>
    </source>
</evidence>
<dbReference type="Proteomes" id="UP000681162">
    <property type="component" value="Unassembled WGS sequence"/>
</dbReference>
<evidence type="ECO:0000259" key="1">
    <source>
        <dbReference type="Pfam" id="PF11181"/>
    </source>
</evidence>
<dbReference type="PANTHER" id="PTHR36109">
    <property type="entry name" value="MEMBRANE PROTEIN-RELATED"/>
    <property type="match status" value="1"/>
</dbReference>
<organism evidence="2 3">
    <name type="scientific">Paenibacillus antibioticophila</name>
    <dbReference type="NCBI Taxonomy" id="1274374"/>
    <lineage>
        <taxon>Bacteria</taxon>
        <taxon>Bacillati</taxon>
        <taxon>Bacillota</taxon>
        <taxon>Bacilli</taxon>
        <taxon>Bacillales</taxon>
        <taxon>Paenibacillaceae</taxon>
        <taxon>Paenibacillus</taxon>
    </lineage>
</organism>
<keyword evidence="3" id="KW-1185">Reference proteome</keyword>
<accession>A0A920CGT5</accession>
<gene>
    <name evidence="2" type="ORF">J41TS12_09030</name>
</gene>
<dbReference type="InterPro" id="IPR025889">
    <property type="entry name" value="GSP17M-like_dom"/>
</dbReference>
<dbReference type="PANTHER" id="PTHR36109:SF2">
    <property type="entry name" value="MEMBRANE PROTEIN"/>
    <property type="match status" value="1"/>
</dbReference>
<dbReference type="Pfam" id="PF11181">
    <property type="entry name" value="YflT"/>
    <property type="match status" value="1"/>
</dbReference>
<name>A0A920CGT5_9BACL</name>